<dbReference type="AlphaFoldDB" id="A0A3R5WLG1"/>
<accession>A0A3R5WLG1</accession>
<gene>
    <name evidence="1" type="ORF">DWX94_07110</name>
</gene>
<organism evidence="1 2">
    <name type="scientific">Coprococcus eutactus</name>
    <dbReference type="NCBI Taxonomy" id="33043"/>
    <lineage>
        <taxon>Bacteria</taxon>
        <taxon>Bacillati</taxon>
        <taxon>Bacillota</taxon>
        <taxon>Clostridia</taxon>
        <taxon>Lachnospirales</taxon>
        <taxon>Lachnospiraceae</taxon>
        <taxon>Coprococcus</taxon>
    </lineage>
</organism>
<protein>
    <submittedName>
        <fullName evidence="1">Uncharacterized protein</fullName>
    </submittedName>
</protein>
<evidence type="ECO:0000313" key="1">
    <source>
        <dbReference type="EMBL" id="RGS42874.1"/>
    </source>
</evidence>
<name>A0A3R5WLG1_9FIRM</name>
<dbReference type="EMBL" id="QRVK01000014">
    <property type="protein sequence ID" value="RGS42874.1"/>
    <property type="molecule type" value="Genomic_DNA"/>
</dbReference>
<dbReference type="Proteomes" id="UP000283295">
    <property type="component" value="Unassembled WGS sequence"/>
</dbReference>
<proteinExistence type="predicted"/>
<reference evidence="1 2" key="1">
    <citation type="submission" date="2018-08" db="EMBL/GenBank/DDBJ databases">
        <title>A genome reference for cultivated species of the human gut microbiota.</title>
        <authorList>
            <person name="Zou Y."/>
            <person name="Xue W."/>
            <person name="Luo G."/>
        </authorList>
    </citation>
    <scope>NUCLEOTIDE SEQUENCE [LARGE SCALE GENOMIC DNA]</scope>
    <source>
        <strain evidence="1 2">AF22-21</strain>
    </source>
</reference>
<comment type="caution">
    <text evidence="1">The sequence shown here is derived from an EMBL/GenBank/DDBJ whole genome shotgun (WGS) entry which is preliminary data.</text>
</comment>
<evidence type="ECO:0000313" key="2">
    <source>
        <dbReference type="Proteomes" id="UP000283295"/>
    </source>
</evidence>
<sequence length="358" mass="39650">MTKDEIQSDIDMAEIYRKQALEDGQAETAEMYAGDIREMQARQKEAPDAYTPVSDYGANMIYTGMADGEKYSLWVSANDDDSTSRGISIMFSQAGDQEKNELSRVDDSVYVETVPESSAGADVAELKNKCTMTENAAESEAMVFLSKLGLSGLASQSCEPVIRRWQNSTFDTVDMEKNGYAIEFGCQIGGIDVIYKDLTAVDNLNTEKGYVMQEGDKMTVFIDDDGVFYARARLCTDTNSYVRKKADLLNWDEMMSAADESIAEYYRRYPTAYSEVEFNNVELLYVPEVDSAGDMQYVPAWVFTQTEGGDVLDAGMANGHISQVVYINALDGKYIDIAETAKALGTWSGYEAGKTISK</sequence>